<name>A0A1I7X140_HETBA</name>
<organism evidence="1 2">
    <name type="scientific">Heterorhabditis bacteriophora</name>
    <name type="common">Entomopathogenic nematode worm</name>
    <dbReference type="NCBI Taxonomy" id="37862"/>
    <lineage>
        <taxon>Eukaryota</taxon>
        <taxon>Metazoa</taxon>
        <taxon>Ecdysozoa</taxon>
        <taxon>Nematoda</taxon>
        <taxon>Chromadorea</taxon>
        <taxon>Rhabditida</taxon>
        <taxon>Rhabditina</taxon>
        <taxon>Rhabditomorpha</taxon>
        <taxon>Strongyloidea</taxon>
        <taxon>Heterorhabditidae</taxon>
        <taxon>Heterorhabditis</taxon>
    </lineage>
</organism>
<accession>A0A1I7X140</accession>
<evidence type="ECO:0000313" key="1">
    <source>
        <dbReference type="Proteomes" id="UP000095283"/>
    </source>
</evidence>
<proteinExistence type="predicted"/>
<dbReference type="WBParaSite" id="Hba_11165">
    <property type="protein sequence ID" value="Hba_11165"/>
    <property type="gene ID" value="Hba_11165"/>
</dbReference>
<keyword evidence="1" id="KW-1185">Reference proteome</keyword>
<sequence>MGEEEISATTSELSTYLVAGGDNRSLASPSSPIDSALLGYVAALPRQFNNTTQKPQP</sequence>
<dbReference type="AlphaFoldDB" id="A0A1I7X140"/>
<dbReference type="Proteomes" id="UP000095283">
    <property type="component" value="Unplaced"/>
</dbReference>
<protein>
    <submittedName>
        <fullName evidence="2">Uncharacterized protein</fullName>
    </submittedName>
</protein>
<evidence type="ECO:0000313" key="2">
    <source>
        <dbReference type="WBParaSite" id="Hba_11165"/>
    </source>
</evidence>
<reference evidence="2" key="1">
    <citation type="submission" date="2016-11" db="UniProtKB">
        <authorList>
            <consortium name="WormBaseParasite"/>
        </authorList>
    </citation>
    <scope>IDENTIFICATION</scope>
</reference>